<accession>A0A9Q1GBI7</accession>
<feature type="compositionally biased region" description="Polar residues" evidence="1">
    <location>
        <begin position="61"/>
        <end position="70"/>
    </location>
</feature>
<organism evidence="2 3">
    <name type="scientific">Synaphobranchus kaupii</name>
    <name type="common">Kaup's arrowtooth eel</name>
    <dbReference type="NCBI Taxonomy" id="118154"/>
    <lineage>
        <taxon>Eukaryota</taxon>
        <taxon>Metazoa</taxon>
        <taxon>Chordata</taxon>
        <taxon>Craniata</taxon>
        <taxon>Vertebrata</taxon>
        <taxon>Euteleostomi</taxon>
        <taxon>Actinopterygii</taxon>
        <taxon>Neopterygii</taxon>
        <taxon>Teleostei</taxon>
        <taxon>Anguilliformes</taxon>
        <taxon>Synaphobranchidae</taxon>
        <taxon>Synaphobranchus</taxon>
    </lineage>
</organism>
<evidence type="ECO:0000313" key="3">
    <source>
        <dbReference type="Proteomes" id="UP001152622"/>
    </source>
</evidence>
<feature type="compositionally biased region" description="Basic residues" evidence="1">
    <location>
        <begin position="20"/>
        <end position="33"/>
    </location>
</feature>
<reference evidence="2" key="1">
    <citation type="journal article" date="2023" name="Science">
        <title>Genome structures resolve the early diversification of teleost fishes.</title>
        <authorList>
            <person name="Parey E."/>
            <person name="Louis A."/>
            <person name="Montfort J."/>
            <person name="Bouchez O."/>
            <person name="Roques C."/>
            <person name="Iampietro C."/>
            <person name="Lluch J."/>
            <person name="Castinel A."/>
            <person name="Donnadieu C."/>
            <person name="Desvignes T."/>
            <person name="Floi Bucao C."/>
            <person name="Jouanno E."/>
            <person name="Wen M."/>
            <person name="Mejri S."/>
            <person name="Dirks R."/>
            <person name="Jansen H."/>
            <person name="Henkel C."/>
            <person name="Chen W.J."/>
            <person name="Zahm M."/>
            <person name="Cabau C."/>
            <person name="Klopp C."/>
            <person name="Thompson A.W."/>
            <person name="Robinson-Rechavi M."/>
            <person name="Braasch I."/>
            <person name="Lecointre G."/>
            <person name="Bobe J."/>
            <person name="Postlethwait J.H."/>
            <person name="Berthelot C."/>
            <person name="Roest Crollius H."/>
            <person name="Guiguen Y."/>
        </authorList>
    </citation>
    <scope>NUCLEOTIDE SEQUENCE</scope>
    <source>
        <strain evidence="2">WJC10195</strain>
    </source>
</reference>
<sequence>VPVTEEIGERGFRRGPPIRASKRPREKRSRKPTPGRFTIPLALKVSARGLSCTPKQDESSQVRTTASPTLVSPPPSHTCKLRTHTSSRESARAPFRRQKCSESSDGLDAYERRSAQQPREGTKAKTGIDPWTEMRRAWLRGIHVRKKQDDRMPPVIPVC</sequence>
<dbReference type="EMBL" id="JAINUF010000001">
    <property type="protein sequence ID" value="KAJ8381124.1"/>
    <property type="molecule type" value="Genomic_DNA"/>
</dbReference>
<feature type="non-terminal residue" evidence="2">
    <location>
        <position position="1"/>
    </location>
</feature>
<feature type="region of interest" description="Disordered" evidence="1">
    <location>
        <begin position="1"/>
        <end position="128"/>
    </location>
</feature>
<proteinExistence type="predicted"/>
<evidence type="ECO:0000313" key="2">
    <source>
        <dbReference type="EMBL" id="KAJ8381124.1"/>
    </source>
</evidence>
<gene>
    <name evidence="2" type="ORF">SKAU_G00019020</name>
</gene>
<keyword evidence="3" id="KW-1185">Reference proteome</keyword>
<protein>
    <submittedName>
        <fullName evidence="2">Uncharacterized protein</fullName>
    </submittedName>
</protein>
<evidence type="ECO:0000256" key="1">
    <source>
        <dbReference type="SAM" id="MobiDB-lite"/>
    </source>
</evidence>
<dbReference type="Proteomes" id="UP001152622">
    <property type="component" value="Chromosome 1"/>
</dbReference>
<name>A0A9Q1GBI7_SYNKA</name>
<dbReference type="AlphaFoldDB" id="A0A9Q1GBI7"/>
<comment type="caution">
    <text evidence="2">The sequence shown here is derived from an EMBL/GenBank/DDBJ whole genome shotgun (WGS) entry which is preliminary data.</text>
</comment>